<dbReference type="AlphaFoldDB" id="A0A172Y7Q0"/>
<name>A0A172Y7Q0_9CAUL</name>
<dbReference type="InterPro" id="IPR002347">
    <property type="entry name" value="SDR_fam"/>
</dbReference>
<evidence type="ECO:0000313" key="3">
    <source>
        <dbReference type="EMBL" id="ANF55075.1"/>
    </source>
</evidence>
<organism evidence="3 4">
    <name type="scientific">Brevundimonas naejangsanensis</name>
    <dbReference type="NCBI Taxonomy" id="588932"/>
    <lineage>
        <taxon>Bacteria</taxon>
        <taxon>Pseudomonadati</taxon>
        <taxon>Pseudomonadota</taxon>
        <taxon>Alphaproteobacteria</taxon>
        <taxon>Caulobacterales</taxon>
        <taxon>Caulobacteraceae</taxon>
        <taxon>Brevundimonas</taxon>
    </lineage>
</organism>
<dbReference type="GO" id="GO:0016491">
    <property type="term" value="F:oxidoreductase activity"/>
    <property type="evidence" value="ECO:0007669"/>
    <property type="project" value="UniProtKB-KW"/>
</dbReference>
<dbReference type="RefSeq" id="WP_025978601.1">
    <property type="nucleotide sequence ID" value="NZ_CP015614.1"/>
</dbReference>
<dbReference type="InterPro" id="IPR036291">
    <property type="entry name" value="NAD(P)-bd_dom_sf"/>
</dbReference>
<dbReference type="PRINTS" id="PR00080">
    <property type="entry name" value="SDRFAMILY"/>
</dbReference>
<dbReference type="PRINTS" id="PR00081">
    <property type="entry name" value="GDHRDH"/>
</dbReference>
<dbReference type="OrthoDB" id="9786360at2"/>
<dbReference type="EMBL" id="CP015614">
    <property type="protein sequence ID" value="ANF55075.1"/>
    <property type="molecule type" value="Genomic_DNA"/>
</dbReference>
<accession>A0A172Y7Q0</accession>
<dbReference type="eggNOG" id="COG1028">
    <property type="taxonomic scope" value="Bacteria"/>
</dbReference>
<protein>
    <submittedName>
        <fullName evidence="3">Short-chain dehydrogenase</fullName>
    </submittedName>
</protein>
<evidence type="ECO:0000313" key="4">
    <source>
        <dbReference type="Proteomes" id="UP000077603"/>
    </source>
</evidence>
<dbReference type="PANTHER" id="PTHR43639">
    <property type="entry name" value="OXIDOREDUCTASE, SHORT-CHAIN DEHYDROGENASE/REDUCTASE FAMILY (AFU_ORTHOLOGUE AFUA_5G02870)"/>
    <property type="match status" value="1"/>
</dbReference>
<dbReference type="Gene3D" id="3.40.50.720">
    <property type="entry name" value="NAD(P)-binding Rossmann-like Domain"/>
    <property type="match status" value="1"/>
</dbReference>
<reference evidence="3 4" key="1">
    <citation type="journal article" date="2014" name="Genome Announc.">
        <title>Genome Sequence of a Promising Hydrogen-Producing Facultative Anaerobic Bacterium, Brevundimonas naejangsanensis Strain B1.</title>
        <authorList>
            <person name="Su H."/>
            <person name="Zhang T."/>
            <person name="Bao M."/>
            <person name="Jiang Y."/>
            <person name="Wang Y."/>
            <person name="Tan T."/>
        </authorList>
    </citation>
    <scope>NUCLEOTIDE SEQUENCE [LARGE SCALE GENOMIC DNA]</scope>
    <source>
        <strain evidence="3 4">B1</strain>
    </source>
</reference>
<dbReference type="Proteomes" id="UP000077603">
    <property type="component" value="Chromosome"/>
</dbReference>
<evidence type="ECO:0000256" key="1">
    <source>
        <dbReference type="ARBA" id="ARBA00006484"/>
    </source>
</evidence>
<keyword evidence="4" id="KW-1185">Reference proteome</keyword>
<dbReference type="STRING" id="588932.DA69_10120"/>
<dbReference type="SUPFAM" id="SSF51735">
    <property type="entry name" value="NAD(P)-binding Rossmann-fold domains"/>
    <property type="match status" value="1"/>
</dbReference>
<keyword evidence="2" id="KW-0560">Oxidoreductase</keyword>
<evidence type="ECO:0000256" key="2">
    <source>
        <dbReference type="ARBA" id="ARBA00023002"/>
    </source>
</evidence>
<comment type="similarity">
    <text evidence="1">Belongs to the short-chain dehydrogenases/reductases (SDR) family.</text>
</comment>
<gene>
    <name evidence="3" type="ORF">DA69_10120</name>
</gene>
<proteinExistence type="inferred from homology"/>
<dbReference type="Pfam" id="PF13561">
    <property type="entry name" value="adh_short_C2"/>
    <property type="match status" value="1"/>
</dbReference>
<dbReference type="PANTHER" id="PTHR43639:SF1">
    <property type="entry name" value="SHORT-CHAIN DEHYDROGENASE_REDUCTASE FAMILY PROTEIN"/>
    <property type="match status" value="1"/>
</dbReference>
<dbReference type="KEGG" id="bne:DA69_10120"/>
<sequence>MTDSGRADAPSPPSSRGAALVTAASGRIGAVLAKAAAQAGYDVVVHYRSDADGAQGVVQAIEGLGQRAVAVHAELTDPGARAALMDQAFAFGPLRVLVNNASLFVYDQLKTFQEADLRLHHEVNVLAPLALIRDFAARLPETDEGVVVNMLDYKVTAPNPDFFSYTVSRVGIAHMTGALALALAPRIRVCGIAPGLTLPSAGWPEADYQAGAEATPLKRPVPVEDLAAALTFILTARSLTGQNLVVDAGASLTRRERDLEFA</sequence>